<evidence type="ECO:0000313" key="2">
    <source>
        <dbReference type="Proteomes" id="UP000308652"/>
    </source>
</evidence>
<accession>A0A5C3LT58</accession>
<evidence type="ECO:0000313" key="1">
    <source>
        <dbReference type="EMBL" id="TFK35955.1"/>
    </source>
</evidence>
<dbReference type="Proteomes" id="UP000308652">
    <property type="component" value="Unassembled WGS sequence"/>
</dbReference>
<organism evidence="1 2">
    <name type="scientific">Crucibulum laeve</name>
    <dbReference type="NCBI Taxonomy" id="68775"/>
    <lineage>
        <taxon>Eukaryota</taxon>
        <taxon>Fungi</taxon>
        <taxon>Dikarya</taxon>
        <taxon>Basidiomycota</taxon>
        <taxon>Agaricomycotina</taxon>
        <taxon>Agaricomycetes</taxon>
        <taxon>Agaricomycetidae</taxon>
        <taxon>Agaricales</taxon>
        <taxon>Agaricineae</taxon>
        <taxon>Nidulariaceae</taxon>
        <taxon>Crucibulum</taxon>
    </lineage>
</organism>
<gene>
    <name evidence="1" type="ORF">BDQ12DRAFT_714392</name>
</gene>
<sequence length="119" mass="13431">MLNLAAISSHILNTVKVSTSHAHLGKSLNCPERRFLKAPNDRWDADGSDPSIKPWEGEDFASYEISDLLIRICVASKREKVLTTPPMYRMYSVRRMKVTLKFLGNVVVGRRVGTFQSAH</sequence>
<keyword evidence="2" id="KW-1185">Reference proteome</keyword>
<dbReference type="EMBL" id="ML213617">
    <property type="protein sequence ID" value="TFK35955.1"/>
    <property type="molecule type" value="Genomic_DNA"/>
</dbReference>
<name>A0A5C3LT58_9AGAR</name>
<dbReference type="AlphaFoldDB" id="A0A5C3LT58"/>
<reference evidence="1 2" key="1">
    <citation type="journal article" date="2019" name="Nat. Ecol. Evol.">
        <title>Megaphylogeny resolves global patterns of mushroom evolution.</title>
        <authorList>
            <person name="Varga T."/>
            <person name="Krizsan K."/>
            <person name="Foldi C."/>
            <person name="Dima B."/>
            <person name="Sanchez-Garcia M."/>
            <person name="Sanchez-Ramirez S."/>
            <person name="Szollosi G.J."/>
            <person name="Szarkandi J.G."/>
            <person name="Papp V."/>
            <person name="Albert L."/>
            <person name="Andreopoulos W."/>
            <person name="Angelini C."/>
            <person name="Antonin V."/>
            <person name="Barry K.W."/>
            <person name="Bougher N.L."/>
            <person name="Buchanan P."/>
            <person name="Buyck B."/>
            <person name="Bense V."/>
            <person name="Catcheside P."/>
            <person name="Chovatia M."/>
            <person name="Cooper J."/>
            <person name="Damon W."/>
            <person name="Desjardin D."/>
            <person name="Finy P."/>
            <person name="Geml J."/>
            <person name="Haridas S."/>
            <person name="Hughes K."/>
            <person name="Justo A."/>
            <person name="Karasinski D."/>
            <person name="Kautmanova I."/>
            <person name="Kiss B."/>
            <person name="Kocsube S."/>
            <person name="Kotiranta H."/>
            <person name="LaButti K.M."/>
            <person name="Lechner B.E."/>
            <person name="Liimatainen K."/>
            <person name="Lipzen A."/>
            <person name="Lukacs Z."/>
            <person name="Mihaltcheva S."/>
            <person name="Morgado L.N."/>
            <person name="Niskanen T."/>
            <person name="Noordeloos M.E."/>
            <person name="Ohm R.A."/>
            <person name="Ortiz-Santana B."/>
            <person name="Ovrebo C."/>
            <person name="Racz N."/>
            <person name="Riley R."/>
            <person name="Savchenko A."/>
            <person name="Shiryaev A."/>
            <person name="Soop K."/>
            <person name="Spirin V."/>
            <person name="Szebenyi C."/>
            <person name="Tomsovsky M."/>
            <person name="Tulloss R.E."/>
            <person name="Uehling J."/>
            <person name="Grigoriev I.V."/>
            <person name="Vagvolgyi C."/>
            <person name="Papp T."/>
            <person name="Martin F.M."/>
            <person name="Miettinen O."/>
            <person name="Hibbett D.S."/>
            <person name="Nagy L.G."/>
        </authorList>
    </citation>
    <scope>NUCLEOTIDE SEQUENCE [LARGE SCALE GENOMIC DNA]</scope>
    <source>
        <strain evidence="1 2">CBS 166.37</strain>
    </source>
</reference>
<proteinExistence type="predicted"/>
<protein>
    <submittedName>
        <fullName evidence="1">Uncharacterized protein</fullName>
    </submittedName>
</protein>